<dbReference type="Proteomes" id="UP001058381">
    <property type="component" value="Chromosome"/>
</dbReference>
<dbReference type="SUPFAM" id="SSF56112">
    <property type="entry name" value="Protein kinase-like (PK-like)"/>
    <property type="match status" value="1"/>
</dbReference>
<dbReference type="GO" id="GO:0004672">
    <property type="term" value="F:protein kinase activity"/>
    <property type="evidence" value="ECO:0007669"/>
    <property type="project" value="InterPro"/>
</dbReference>
<evidence type="ECO:0000313" key="5">
    <source>
        <dbReference type="Proteomes" id="UP001058381"/>
    </source>
</evidence>
<keyword evidence="4" id="KW-0808">Transferase</keyword>
<protein>
    <submittedName>
        <fullName evidence="4">Serine/threonine-protein kinase</fullName>
    </submittedName>
</protein>
<dbReference type="AlphaFoldDB" id="A0A9Q9IZK4"/>
<dbReference type="InterPro" id="IPR017441">
    <property type="entry name" value="Protein_kinase_ATP_BS"/>
</dbReference>
<name>A0A9Q9IZK4_9XANT</name>
<keyword evidence="1" id="KW-0067">ATP-binding</keyword>
<dbReference type="PROSITE" id="PS50011">
    <property type="entry name" value="PROTEIN_KINASE_DOM"/>
    <property type="match status" value="1"/>
</dbReference>
<dbReference type="Pfam" id="PF00069">
    <property type="entry name" value="Pkinase"/>
    <property type="match status" value="1"/>
</dbReference>
<feature type="compositionally biased region" description="Polar residues" evidence="2">
    <location>
        <begin position="1"/>
        <end position="19"/>
    </location>
</feature>
<reference evidence="4" key="1">
    <citation type="submission" date="2022-04" db="EMBL/GenBank/DDBJ databases">
        <title>Xanthomonas prunicola pv. tritici, a pathogen causing a previously unreported foliar disease of wheat.</title>
        <authorList>
            <person name="Clavijo F."/>
            <person name="Curland R.D."/>
            <person name="Dill-Macky R."/>
            <person name="Pereyra S."/>
            <person name="Roman-Reyna V."/>
            <person name="Siri M.I."/>
        </authorList>
    </citation>
    <scope>NUCLEOTIDE SEQUENCE</scope>
    <source>
        <strain evidence="4">CIX249</strain>
    </source>
</reference>
<feature type="region of interest" description="Disordered" evidence="2">
    <location>
        <begin position="82"/>
        <end position="114"/>
    </location>
</feature>
<evidence type="ECO:0000256" key="1">
    <source>
        <dbReference type="PROSITE-ProRule" id="PRU10141"/>
    </source>
</evidence>
<proteinExistence type="predicted"/>
<sequence length="531" mass="57962">MTTLSSTMKQISGNLTLPSTALRADAERDAPETAQAPEQHTPPHPVADHPLNLLEKRRSTTGVLADESSRLQVVVPRMQASLAPQTWSSSSSDSPTTPVTGRSPRLGPQPGSPTWACLLETPAHTSALAGADSSDAFQNLRNARRLVSDMRHARHHVVLSPRLVKSLTSRSERPDLIQKLSALRPGALDVDSGFLKVALETGYEGTTGTLDAMPTVGTGASASTYAVRLAEDLWQGGQNCGRDFIFKALLCTDPQRPIPPTLCDPATVADAPALQERIAARKAMIFQEYQMIRSVDAVPYIVHAHGVVQIEHTFGILLEKIDGISVRSMIGRARIALQQGAITAMEYLGLARQLMADVLVGIACCEDAGIVHQDISHNNVMYDQPMKIFRLIDMGLGSEEGDPNRGGTPGFYDLSTPARHARDVYSVAQLLVHVLKRPDYNMGMIGINRAKTADTFPFMDALQALPADHKCNIVRFFNSMLDDGTGERTKAEVLLRDPFFTEPPLPRRDRIHRTYGQLKRLPSFSSTLGDR</sequence>
<organism evidence="4 5">
    <name type="scientific">Xanthomonas prunicola</name>
    <dbReference type="NCBI Taxonomy" id="2053930"/>
    <lineage>
        <taxon>Bacteria</taxon>
        <taxon>Pseudomonadati</taxon>
        <taxon>Pseudomonadota</taxon>
        <taxon>Gammaproteobacteria</taxon>
        <taxon>Lysobacterales</taxon>
        <taxon>Lysobacteraceae</taxon>
        <taxon>Xanthomonas</taxon>
    </lineage>
</organism>
<dbReference type="SMART" id="SM00220">
    <property type="entry name" value="S_TKc"/>
    <property type="match status" value="1"/>
</dbReference>
<keyword evidence="1" id="KW-0547">Nucleotide-binding</keyword>
<gene>
    <name evidence="4" type="ORF">M0D43_05300</name>
</gene>
<dbReference type="RefSeq" id="WP_260808013.1">
    <property type="nucleotide sequence ID" value="NZ_CP096138.1"/>
</dbReference>
<dbReference type="InterPro" id="IPR011009">
    <property type="entry name" value="Kinase-like_dom_sf"/>
</dbReference>
<feature type="domain" description="Protein kinase" evidence="3">
    <location>
        <begin position="210"/>
        <end position="500"/>
    </location>
</feature>
<dbReference type="PROSITE" id="PS00107">
    <property type="entry name" value="PROTEIN_KINASE_ATP"/>
    <property type="match status" value="1"/>
</dbReference>
<dbReference type="GO" id="GO:0005524">
    <property type="term" value="F:ATP binding"/>
    <property type="evidence" value="ECO:0007669"/>
    <property type="project" value="UniProtKB-UniRule"/>
</dbReference>
<evidence type="ECO:0000313" key="4">
    <source>
        <dbReference type="EMBL" id="UXA66437.1"/>
    </source>
</evidence>
<evidence type="ECO:0000256" key="2">
    <source>
        <dbReference type="SAM" id="MobiDB-lite"/>
    </source>
</evidence>
<keyword evidence="4" id="KW-0418">Kinase</keyword>
<dbReference type="NCBIfam" id="NF041408">
    <property type="entry name" value="XopAU"/>
    <property type="match status" value="1"/>
</dbReference>
<accession>A0A9Q9IZK4</accession>
<feature type="region of interest" description="Disordered" evidence="2">
    <location>
        <begin position="1"/>
        <end position="50"/>
    </location>
</feature>
<feature type="binding site" evidence="1">
    <location>
        <position position="247"/>
    </location>
    <ligand>
        <name>ATP</name>
        <dbReference type="ChEBI" id="CHEBI:30616"/>
    </ligand>
</feature>
<dbReference type="EMBL" id="CP096142">
    <property type="protein sequence ID" value="UXA66437.1"/>
    <property type="molecule type" value="Genomic_DNA"/>
</dbReference>
<dbReference type="Gene3D" id="1.10.510.10">
    <property type="entry name" value="Transferase(Phosphotransferase) domain 1"/>
    <property type="match status" value="1"/>
</dbReference>
<dbReference type="GeneID" id="75150747"/>
<evidence type="ECO:0000259" key="3">
    <source>
        <dbReference type="PROSITE" id="PS50011"/>
    </source>
</evidence>
<dbReference type="InterPro" id="IPR000719">
    <property type="entry name" value="Prot_kinase_dom"/>
</dbReference>